<evidence type="ECO:0000256" key="4">
    <source>
        <dbReference type="SAM" id="SignalP"/>
    </source>
</evidence>
<gene>
    <name evidence="6" type="ORF">FNU76_10030</name>
</gene>
<evidence type="ECO:0000313" key="7">
    <source>
        <dbReference type="Proteomes" id="UP000317550"/>
    </source>
</evidence>
<dbReference type="Pfam" id="PF00150">
    <property type="entry name" value="Cellulase"/>
    <property type="match status" value="1"/>
</dbReference>
<keyword evidence="7" id="KW-1185">Reference proteome</keyword>
<reference evidence="7" key="1">
    <citation type="submission" date="2019-07" db="EMBL/GenBank/DDBJ databases">
        <title>Chitinimonas sp. nov., isolated from Ny-Alesund, arctica soil.</title>
        <authorList>
            <person name="Xu Q."/>
            <person name="Peng F."/>
        </authorList>
    </citation>
    <scope>NUCLEOTIDE SEQUENCE [LARGE SCALE GENOMIC DNA]</scope>
    <source>
        <strain evidence="7">R3-44</strain>
    </source>
</reference>
<sequence length="402" mass="45075">MKAWINRLAVVAALCIAAASSHAGQLTVGSDGSLLKNGRPYRAIGVNYFSGLYRALSNPRDKTYVYGFRELASHKVPFVRVMLGGFWPSEMKLYQRDREAYFKVVDAFMDAAESNEIGIVASLNWNYATVPDMVGEPASAWGKRDSKTIKFMRAYTKDMVERYGSRKIVWAWEFGNEMTLRADLPNAKDFLPKVDTRKGTPARRTQADIITSADTVTAFKEFAQAVRQVSPDAMLSTGNSLPRRYAHHNSNAKNKGVAAASMWESDTEEQFCSIIQRDNPAEYGLLSVHIYPGENEGYFGKKLPDYPNLIKATERCAKKLKRPLFIGEFGIDARIYHGDTRRERADFEELLGAIEQSSVALSALWVYDYVYQNGSFNVTGSNNRAYQLKAIEQANEQLGGVK</sequence>
<keyword evidence="4" id="KW-0732">Signal</keyword>
<dbReference type="GO" id="GO:0000272">
    <property type="term" value="P:polysaccharide catabolic process"/>
    <property type="evidence" value="ECO:0007669"/>
    <property type="project" value="InterPro"/>
</dbReference>
<dbReference type="OrthoDB" id="9801493at2"/>
<organism evidence="6 7">
    <name type="scientific">Chitinimonas arctica</name>
    <dbReference type="NCBI Taxonomy" id="2594795"/>
    <lineage>
        <taxon>Bacteria</taxon>
        <taxon>Pseudomonadati</taxon>
        <taxon>Pseudomonadota</taxon>
        <taxon>Betaproteobacteria</taxon>
        <taxon>Neisseriales</taxon>
        <taxon>Chitinibacteraceae</taxon>
        <taxon>Chitinimonas</taxon>
    </lineage>
</organism>
<evidence type="ECO:0000256" key="2">
    <source>
        <dbReference type="ARBA" id="ARBA00023295"/>
    </source>
</evidence>
<dbReference type="EMBL" id="CP041730">
    <property type="protein sequence ID" value="QDQ26674.1"/>
    <property type="molecule type" value="Genomic_DNA"/>
</dbReference>
<proteinExistence type="inferred from homology"/>
<keyword evidence="1 3" id="KW-0378">Hydrolase</keyword>
<evidence type="ECO:0000313" key="6">
    <source>
        <dbReference type="EMBL" id="QDQ26674.1"/>
    </source>
</evidence>
<comment type="similarity">
    <text evidence="3">Belongs to the glycosyl hydrolase 5 (cellulase A) family.</text>
</comment>
<dbReference type="SUPFAM" id="SSF51445">
    <property type="entry name" value="(Trans)glycosidases"/>
    <property type="match status" value="1"/>
</dbReference>
<accession>A0A516SET1</accession>
<dbReference type="InterPro" id="IPR001547">
    <property type="entry name" value="Glyco_hydro_5"/>
</dbReference>
<dbReference type="GO" id="GO:0004553">
    <property type="term" value="F:hydrolase activity, hydrolyzing O-glycosyl compounds"/>
    <property type="evidence" value="ECO:0007669"/>
    <property type="project" value="InterPro"/>
</dbReference>
<keyword evidence="2 3" id="KW-0326">Glycosidase</keyword>
<name>A0A516SET1_9NEIS</name>
<protein>
    <submittedName>
        <fullName evidence="6">Cellulase family glycosylhydrolase</fullName>
    </submittedName>
</protein>
<evidence type="ECO:0000259" key="5">
    <source>
        <dbReference type="Pfam" id="PF00150"/>
    </source>
</evidence>
<dbReference type="Gene3D" id="3.20.20.80">
    <property type="entry name" value="Glycosidases"/>
    <property type="match status" value="1"/>
</dbReference>
<dbReference type="AlphaFoldDB" id="A0A516SET1"/>
<feature type="domain" description="Glycoside hydrolase family 5" evidence="5">
    <location>
        <begin position="66"/>
        <end position="333"/>
    </location>
</feature>
<evidence type="ECO:0000256" key="1">
    <source>
        <dbReference type="ARBA" id="ARBA00022801"/>
    </source>
</evidence>
<dbReference type="InterPro" id="IPR017853">
    <property type="entry name" value="GH"/>
</dbReference>
<feature type="signal peptide" evidence="4">
    <location>
        <begin position="1"/>
        <end position="23"/>
    </location>
</feature>
<evidence type="ECO:0000256" key="3">
    <source>
        <dbReference type="RuleBase" id="RU361153"/>
    </source>
</evidence>
<dbReference type="KEGG" id="cari:FNU76_10030"/>
<dbReference type="Proteomes" id="UP000317550">
    <property type="component" value="Chromosome"/>
</dbReference>
<feature type="chain" id="PRO_5028349444" evidence="4">
    <location>
        <begin position="24"/>
        <end position="402"/>
    </location>
</feature>
<dbReference type="RefSeq" id="WP_144278068.1">
    <property type="nucleotide sequence ID" value="NZ_CP041730.1"/>
</dbReference>